<keyword evidence="5" id="KW-0645">Protease</keyword>
<keyword evidence="7" id="KW-0808">Transferase</keyword>
<dbReference type="Gene3D" id="3.40.710.10">
    <property type="entry name" value="DD-peptidase/beta-lactamase superfamily"/>
    <property type="match status" value="1"/>
</dbReference>
<dbReference type="NCBIfam" id="TIGR02074">
    <property type="entry name" value="PBP_1a_fam"/>
    <property type="match status" value="1"/>
</dbReference>
<proteinExistence type="inferred from homology"/>
<evidence type="ECO:0000256" key="8">
    <source>
        <dbReference type="ARBA" id="ARBA00022801"/>
    </source>
</evidence>
<feature type="domain" description="Penicillin-binding protein transpeptidase" evidence="14">
    <location>
        <begin position="367"/>
        <end position="599"/>
    </location>
</feature>
<dbReference type="EC" id="2.4.99.28" evidence="10"/>
<evidence type="ECO:0000256" key="5">
    <source>
        <dbReference type="ARBA" id="ARBA00022670"/>
    </source>
</evidence>
<sequence length="695" mass="74605">MVSVWTGNLRTITLSKPPERPADRSSRKASAGRDTGRQRARDRKSSAVPVARRSILRVLGSWAVVGAIWAGVAGASVVAYFAYDLPDVSQVAQAERRPAVTVLAADGSTIERYGDIHGTTINAADLPPHLVHAVLATEDRRFFSHFGIDPIGLVRAAFVNFQAGRVVQGGSTITQQLAKNLFLTPDRTMGRKVQEAILAIWLERTYSKNQILTAYLNRVYLGAGTYGVDAAAQTYFNKPATEVNLREAAILAGLLKAPSRYSPAANPDRAAERAGVVIAAMLDAGYITQADIEAMRAAPPMPRRKPEGDGDRYFADWVADQIVGFIGKEHDDITVHTTMDRRLQQAAERRLEASLSGAGLAARAEQGALVALSPDGAVRALIGGSSYAESQFNRATQALRQPGSAFKPLVFLAALENGMAADTLVDDAPIRIDGWQPANFEKGFHGPMPLRDALAHSVNTAAIRVLDRTGVEPVATLARRLGITSPMGKDLSLALGTSEVTLLELTGAYTAFANGGRAVWPYAVTRIEDRAGRVLYQRRGSAGATPVIDPADLAELNRMLMAVVEYGTGKSAKLDRMTAGKTGTSQEYRDAWFVGFTADYVAGVWLGNDDNQPMKRVTGGGLPARIWRDFMMDAHRGLPPRMIPGLDHAPPQASAPMLVADDRDPGSADPSSGPLSDVPLLGQFQRLLRNLTGGQ</sequence>
<keyword evidence="9" id="KW-0511">Multifunctional enzyme</keyword>
<evidence type="ECO:0000256" key="1">
    <source>
        <dbReference type="ARBA" id="ARBA00004752"/>
    </source>
</evidence>
<feature type="transmembrane region" description="Helical" evidence="13">
    <location>
        <begin position="62"/>
        <end position="83"/>
    </location>
</feature>
<feature type="region of interest" description="Disordered" evidence="12">
    <location>
        <begin position="13"/>
        <end position="46"/>
    </location>
</feature>
<feature type="domain" description="Glycosyl transferase family 51" evidence="15">
    <location>
        <begin position="108"/>
        <end position="281"/>
    </location>
</feature>
<evidence type="ECO:0000256" key="13">
    <source>
        <dbReference type="SAM" id="Phobius"/>
    </source>
</evidence>
<gene>
    <name evidence="16" type="ORF">IGS68_25775</name>
</gene>
<dbReference type="InterPro" id="IPR050396">
    <property type="entry name" value="Glycosyltr_51/Transpeptidase"/>
</dbReference>
<evidence type="ECO:0000313" key="16">
    <source>
        <dbReference type="EMBL" id="QQP92621.1"/>
    </source>
</evidence>
<evidence type="ECO:0000256" key="2">
    <source>
        <dbReference type="ARBA" id="ARBA00007090"/>
    </source>
</evidence>
<keyword evidence="13" id="KW-0812">Transmembrane</keyword>
<comment type="similarity">
    <text evidence="2">In the C-terminal section; belongs to the transpeptidase family.</text>
</comment>
<dbReference type="PANTHER" id="PTHR32282:SF33">
    <property type="entry name" value="PEPTIDOGLYCAN GLYCOSYLTRANSFERASE"/>
    <property type="match status" value="1"/>
</dbReference>
<dbReference type="SUPFAM" id="SSF56601">
    <property type="entry name" value="beta-lactamase/transpeptidase-like"/>
    <property type="match status" value="1"/>
</dbReference>
<dbReference type="Gene3D" id="1.10.3810.10">
    <property type="entry name" value="Biosynthetic peptidoglycan transglycosylase-like"/>
    <property type="match status" value="1"/>
</dbReference>
<keyword evidence="13" id="KW-1133">Transmembrane helix</keyword>
<evidence type="ECO:0000256" key="11">
    <source>
        <dbReference type="ARBA" id="ARBA00049902"/>
    </source>
</evidence>
<evidence type="ECO:0000256" key="4">
    <source>
        <dbReference type="ARBA" id="ARBA00022645"/>
    </source>
</evidence>
<name>A0ABX7BE10_9PROT</name>
<dbReference type="Pfam" id="PF00905">
    <property type="entry name" value="Transpeptidase"/>
    <property type="match status" value="1"/>
</dbReference>
<evidence type="ECO:0000259" key="14">
    <source>
        <dbReference type="Pfam" id="PF00905"/>
    </source>
</evidence>
<comment type="catalytic activity">
    <reaction evidence="11">
        <text>[GlcNAc-(1-&gt;4)-Mur2Ac(oyl-L-Ala-gamma-D-Glu-L-Lys-D-Ala-D-Ala)](n)-di-trans,octa-cis-undecaprenyl diphosphate + beta-D-GlcNAc-(1-&gt;4)-Mur2Ac(oyl-L-Ala-gamma-D-Glu-L-Lys-D-Ala-D-Ala)-di-trans,octa-cis-undecaprenyl diphosphate = [GlcNAc-(1-&gt;4)-Mur2Ac(oyl-L-Ala-gamma-D-Glu-L-Lys-D-Ala-D-Ala)](n+1)-di-trans,octa-cis-undecaprenyl diphosphate + di-trans,octa-cis-undecaprenyl diphosphate + H(+)</text>
        <dbReference type="Rhea" id="RHEA:23708"/>
        <dbReference type="Rhea" id="RHEA-COMP:9602"/>
        <dbReference type="Rhea" id="RHEA-COMP:9603"/>
        <dbReference type="ChEBI" id="CHEBI:15378"/>
        <dbReference type="ChEBI" id="CHEBI:58405"/>
        <dbReference type="ChEBI" id="CHEBI:60033"/>
        <dbReference type="ChEBI" id="CHEBI:78435"/>
        <dbReference type="EC" id="2.4.99.28"/>
    </reaction>
</comment>
<dbReference type="InterPro" id="IPR001264">
    <property type="entry name" value="Glyco_trans_51"/>
</dbReference>
<keyword evidence="8" id="KW-0378">Hydrolase</keyword>
<dbReference type="Pfam" id="PF00912">
    <property type="entry name" value="Transgly"/>
    <property type="match status" value="1"/>
</dbReference>
<keyword evidence="6" id="KW-0328">Glycosyltransferase</keyword>
<evidence type="ECO:0000256" key="12">
    <source>
        <dbReference type="SAM" id="MobiDB-lite"/>
    </source>
</evidence>
<feature type="compositionally biased region" description="Basic and acidic residues" evidence="12">
    <location>
        <begin position="34"/>
        <end position="45"/>
    </location>
</feature>
<dbReference type="InterPro" id="IPR001460">
    <property type="entry name" value="PCN-bd_Tpept"/>
</dbReference>
<keyword evidence="13" id="KW-0472">Membrane</keyword>
<protein>
    <recommendedName>
        <fullName evidence="10">peptidoglycan glycosyltransferase</fullName>
        <ecNumber evidence="10">2.4.99.28</ecNumber>
    </recommendedName>
</protein>
<evidence type="ECO:0000256" key="7">
    <source>
        <dbReference type="ARBA" id="ARBA00022679"/>
    </source>
</evidence>
<evidence type="ECO:0000313" key="17">
    <source>
        <dbReference type="Proteomes" id="UP000595197"/>
    </source>
</evidence>
<organism evidence="16 17">
    <name type="scientific">Skermanella cutis</name>
    <dbReference type="NCBI Taxonomy" id="2775420"/>
    <lineage>
        <taxon>Bacteria</taxon>
        <taxon>Pseudomonadati</taxon>
        <taxon>Pseudomonadota</taxon>
        <taxon>Alphaproteobacteria</taxon>
        <taxon>Rhodospirillales</taxon>
        <taxon>Azospirillaceae</taxon>
        <taxon>Skermanella</taxon>
    </lineage>
</organism>
<dbReference type="InterPro" id="IPR012338">
    <property type="entry name" value="Beta-lactam/transpept-like"/>
</dbReference>
<dbReference type="SUPFAM" id="SSF53955">
    <property type="entry name" value="Lysozyme-like"/>
    <property type="match status" value="1"/>
</dbReference>
<evidence type="ECO:0000256" key="10">
    <source>
        <dbReference type="ARBA" id="ARBA00044770"/>
    </source>
</evidence>
<dbReference type="PANTHER" id="PTHR32282">
    <property type="entry name" value="BINDING PROTEIN TRANSPEPTIDASE, PUTATIVE-RELATED"/>
    <property type="match status" value="1"/>
</dbReference>
<reference evidence="16" key="1">
    <citation type="submission" date="2021-02" db="EMBL/GenBank/DDBJ databases">
        <title>Skermanella TT6 skin isolate.</title>
        <authorList>
            <person name="Lee K."/>
            <person name="Ganzorig M."/>
        </authorList>
    </citation>
    <scope>NUCLEOTIDE SEQUENCE</scope>
    <source>
        <strain evidence="16">TT6</strain>
    </source>
</reference>
<feature type="region of interest" description="Disordered" evidence="12">
    <location>
        <begin position="644"/>
        <end position="679"/>
    </location>
</feature>
<evidence type="ECO:0000256" key="9">
    <source>
        <dbReference type="ARBA" id="ARBA00023268"/>
    </source>
</evidence>
<dbReference type="InterPro" id="IPR036950">
    <property type="entry name" value="PBP_transglycosylase"/>
</dbReference>
<dbReference type="InterPro" id="IPR023346">
    <property type="entry name" value="Lysozyme-like_dom_sf"/>
</dbReference>
<evidence type="ECO:0000256" key="6">
    <source>
        <dbReference type="ARBA" id="ARBA00022676"/>
    </source>
</evidence>
<keyword evidence="4" id="KW-0121">Carboxypeptidase</keyword>
<evidence type="ECO:0000256" key="3">
    <source>
        <dbReference type="ARBA" id="ARBA00007739"/>
    </source>
</evidence>
<evidence type="ECO:0000259" key="15">
    <source>
        <dbReference type="Pfam" id="PF00912"/>
    </source>
</evidence>
<dbReference type="EMBL" id="CP067420">
    <property type="protein sequence ID" value="QQP92621.1"/>
    <property type="molecule type" value="Genomic_DNA"/>
</dbReference>
<comment type="pathway">
    <text evidence="1">Cell wall biogenesis; peptidoglycan biosynthesis.</text>
</comment>
<feature type="compositionally biased region" description="Basic and acidic residues" evidence="12">
    <location>
        <begin position="17"/>
        <end position="26"/>
    </location>
</feature>
<comment type="similarity">
    <text evidence="3">In the N-terminal section; belongs to the glycosyltransferase 51 family.</text>
</comment>
<dbReference type="Proteomes" id="UP000595197">
    <property type="component" value="Chromosome"/>
</dbReference>
<accession>A0ABX7BE10</accession>
<keyword evidence="17" id="KW-1185">Reference proteome</keyword>